<keyword evidence="2" id="KW-1185">Reference proteome</keyword>
<accession>A0ABS7QYV0</accession>
<reference evidence="1 2" key="1">
    <citation type="submission" date="2021-08" db="EMBL/GenBank/DDBJ databases">
        <title>Streptomyces sp. PTM05 isolated from lichen.</title>
        <authorList>
            <person name="Somphong A."/>
            <person name="Phongsopitanun W."/>
            <person name="Tanasupawat S."/>
        </authorList>
    </citation>
    <scope>NUCLEOTIDE SEQUENCE [LARGE SCALE GENOMIC DNA]</scope>
    <source>
        <strain evidence="1 2">Ptm05</strain>
    </source>
</reference>
<comment type="caution">
    <text evidence="1">The sequence shown here is derived from an EMBL/GenBank/DDBJ whole genome shotgun (WGS) entry which is preliminary data.</text>
</comment>
<proteinExistence type="predicted"/>
<dbReference type="EMBL" id="JAINVZ010000013">
    <property type="protein sequence ID" value="MBY8886964.1"/>
    <property type="molecule type" value="Genomic_DNA"/>
</dbReference>
<evidence type="ECO:0000313" key="2">
    <source>
        <dbReference type="Proteomes" id="UP001198565"/>
    </source>
</evidence>
<dbReference type="Proteomes" id="UP001198565">
    <property type="component" value="Unassembled WGS sequence"/>
</dbReference>
<evidence type="ECO:0000313" key="1">
    <source>
        <dbReference type="EMBL" id="MBY8886964.1"/>
    </source>
</evidence>
<dbReference type="RefSeq" id="WP_222979714.1">
    <property type="nucleotide sequence ID" value="NZ_JAINVZ010000013.1"/>
</dbReference>
<name>A0ABS7QYV0_9ACTN</name>
<gene>
    <name evidence="1" type="ORF">K7472_19180</name>
</gene>
<organism evidence="1 2">
    <name type="scientific">Streptantibioticus parmotrematis</name>
    <dbReference type="NCBI Taxonomy" id="2873249"/>
    <lineage>
        <taxon>Bacteria</taxon>
        <taxon>Bacillati</taxon>
        <taxon>Actinomycetota</taxon>
        <taxon>Actinomycetes</taxon>
        <taxon>Kitasatosporales</taxon>
        <taxon>Streptomycetaceae</taxon>
        <taxon>Streptantibioticus</taxon>
    </lineage>
</organism>
<sequence length="678" mass="70741">MALLRPSAAALPGPEAIADLSRSLTAAETAHGMATIVVGTEGLMPPELWTRLGDLLDALKEEGTTTVRLAVPGAGALFPDQPALAQRIADAWEFGVLAPEGSPMIVPGGSLFDLGRGHAPGGWRLFRAGAEPVRLGPRSPAPRWQDAVLQLPLRTEHGCAVDQVPAGVLIRAPGSQPPQPGSLGYAVPVDSARPLVLVGAQGPGGSGPVGTDDLAALFTALPAPVRATARFAPGCPVDLLPTAQVVADTLGTEVEVLTGLPVLDVEDSSDADAARPILFDADGMPTWRPFIEAVVCAPASSRSAAEPPRILSRRTGLPGAGADGVVGLTRSWHAHLTRAGMALLPAGVGAPSSDRQVRADRFLVEIDGSAGAVVDEAFCRALAGLIDKLGSELHPYVALFSPPRSAVEARRLRRLAVECQVRLLGPEEVGDTSAALSVPAAPEGDLDRYRDAIGRIAQLANTAQYEEAIELAAALEREAFALHGEASLTTLRVRQVRAHVSRLAGYEALAADLYRNVALALPNVPRSDELEAEQAASNADACWRAVRDIAQAHRMGPNVIELRRHFPGPGGRLLWAAEQYQLRLTESLPPSGLEPRVAGHMLEGQDPPFDATMATPTVSAEARQMSEPDGATVGTLPAVETPRLVGAGAPVSRIRGLSAVETRVAPSFSAPRPPGAES</sequence>
<protein>
    <submittedName>
        <fullName evidence="1">Uncharacterized protein</fullName>
    </submittedName>
</protein>